<evidence type="ECO:0000256" key="2">
    <source>
        <dbReference type="ARBA" id="ARBA00008834"/>
    </source>
</evidence>
<dbReference type="InterPro" id="IPR000743">
    <property type="entry name" value="Glyco_hydro_28"/>
</dbReference>
<proteinExistence type="inferred from homology"/>
<evidence type="ECO:0000256" key="4">
    <source>
        <dbReference type="ARBA" id="ARBA00022525"/>
    </source>
</evidence>
<dbReference type="SUPFAM" id="SSF51126">
    <property type="entry name" value="Pectin lyase-like"/>
    <property type="match status" value="1"/>
</dbReference>
<keyword evidence="3" id="KW-0134">Cell wall</keyword>
<keyword evidence="5 9" id="KW-0378">Hydrolase</keyword>
<keyword evidence="7" id="KW-0961">Cell wall biogenesis/degradation</keyword>
<reference evidence="11" key="1">
    <citation type="journal article" date="2012" name="Nat. Commun.">
        <title>The genome of Prunus mume.</title>
        <authorList>
            <person name="Zhang Q."/>
            <person name="Chen W."/>
            <person name="Sun L."/>
            <person name="Zhao F."/>
            <person name="Huang B."/>
            <person name="Yang W."/>
            <person name="Tao Y."/>
            <person name="Wang J."/>
            <person name="Yuan Z."/>
            <person name="Fan G."/>
            <person name="Xing Z."/>
            <person name="Han C."/>
            <person name="Pan H."/>
            <person name="Zhong X."/>
            <person name="Shi W."/>
            <person name="Liang X."/>
            <person name="Du D."/>
            <person name="Sun F."/>
            <person name="Xu Z."/>
            <person name="Hao R."/>
            <person name="Lv T."/>
            <person name="Lv Y."/>
            <person name="Zheng Z."/>
            <person name="Sun M."/>
            <person name="Luo L."/>
            <person name="Cai M."/>
            <person name="Gao Y."/>
            <person name="Wang J."/>
            <person name="Yin Y."/>
            <person name="Xu X."/>
            <person name="Cheng T."/>
            <person name="Wang J."/>
        </authorList>
    </citation>
    <scope>NUCLEOTIDE SEQUENCE [LARGE SCALE GENOMIC DNA]</scope>
</reference>
<evidence type="ECO:0000256" key="1">
    <source>
        <dbReference type="ARBA" id="ARBA00004191"/>
    </source>
</evidence>
<dbReference type="Gene3D" id="2.160.20.10">
    <property type="entry name" value="Single-stranded right-handed beta-helix, Pectin lyase-like"/>
    <property type="match status" value="1"/>
</dbReference>
<feature type="chain" id="PRO_5047396177" evidence="10">
    <location>
        <begin position="27"/>
        <end position="468"/>
    </location>
</feature>
<name>A0ABM0NXR4_PRUMU</name>
<keyword evidence="10" id="KW-0732">Signal</keyword>
<evidence type="ECO:0000313" key="11">
    <source>
        <dbReference type="Proteomes" id="UP000694861"/>
    </source>
</evidence>
<evidence type="ECO:0000256" key="10">
    <source>
        <dbReference type="SAM" id="SignalP"/>
    </source>
</evidence>
<comment type="subcellular location">
    <subcellularLocation>
        <location evidence="1">Secreted</location>
        <location evidence="1">Cell wall</location>
    </subcellularLocation>
</comment>
<dbReference type="InterPro" id="IPR011050">
    <property type="entry name" value="Pectin_lyase_fold/virulence"/>
</dbReference>
<keyword evidence="6 9" id="KW-0326">Glycosidase</keyword>
<dbReference type="PANTHER" id="PTHR31375">
    <property type="match status" value="1"/>
</dbReference>
<accession>A0ABM0NXR4</accession>
<dbReference type="InterPro" id="IPR006626">
    <property type="entry name" value="PbH1"/>
</dbReference>
<dbReference type="RefSeq" id="XP_008231375.1">
    <property type="nucleotide sequence ID" value="XM_008233153.2"/>
</dbReference>
<feature type="signal peptide" evidence="10">
    <location>
        <begin position="1"/>
        <end position="26"/>
    </location>
</feature>
<comment type="similarity">
    <text evidence="2 9">Belongs to the glycosyl hydrolase 28 family.</text>
</comment>
<gene>
    <name evidence="12" type="primary">LOC103330555</name>
</gene>
<organism evidence="11 12">
    <name type="scientific">Prunus mume</name>
    <name type="common">Japanese apricot</name>
    <name type="synonym">Armeniaca mume</name>
    <dbReference type="NCBI Taxonomy" id="102107"/>
    <lineage>
        <taxon>Eukaryota</taxon>
        <taxon>Viridiplantae</taxon>
        <taxon>Streptophyta</taxon>
        <taxon>Embryophyta</taxon>
        <taxon>Tracheophyta</taxon>
        <taxon>Spermatophyta</taxon>
        <taxon>Magnoliopsida</taxon>
        <taxon>eudicotyledons</taxon>
        <taxon>Gunneridae</taxon>
        <taxon>Pentapetalae</taxon>
        <taxon>rosids</taxon>
        <taxon>fabids</taxon>
        <taxon>Rosales</taxon>
        <taxon>Rosaceae</taxon>
        <taxon>Amygdaloideae</taxon>
        <taxon>Amygdaleae</taxon>
        <taxon>Prunus</taxon>
    </lineage>
</organism>
<evidence type="ECO:0000256" key="3">
    <source>
        <dbReference type="ARBA" id="ARBA00022512"/>
    </source>
</evidence>
<evidence type="ECO:0000256" key="5">
    <source>
        <dbReference type="ARBA" id="ARBA00022801"/>
    </source>
</evidence>
<dbReference type="SMART" id="SM00710">
    <property type="entry name" value="PbH1"/>
    <property type="match status" value="5"/>
</dbReference>
<evidence type="ECO:0000256" key="9">
    <source>
        <dbReference type="RuleBase" id="RU361169"/>
    </source>
</evidence>
<sequence>MKVPLTATVLILTIWLIASPNSSCSARRVVPDDFDLFDYGAVHHNTPTDDEGFSQEAFREGWETESTTRDSFNRANAQTEEYDPQAFLEAWEAKTNTFNVVDYGAVGNGLVDDTKAFLKAWGAMCASSTQGTLTLVVPKGKRFLLNAVAFEGPCKASNVNFQIQGSIVAPNNIGAWTNKEMWIHFSDVQGLSVNGGGRIDGNGAVWWKACGSSKDCQRPTALHFNKCHGFQLSRLAIFNSPKNHISICGCNGPRVFGLLIWAPKDSPNTDGIDISRSTRVTIQSSHIATGDDCIAINSGSSYIKIRDIKCGPGHGISIGSLGQHGEYSQVEEVQVSNCTFKGTTNGVRIKTWEGGSGYARKITFEGITFEDTKNPIIIDQHYFDKRPTSATDINKSVQVSDVTYRNINGTCTDEKAITLACAGGGCTNIVMNNVNIKSDLPNKRSYAYCDNAHGTSSFSLPSVPCLSH</sequence>
<dbReference type="InterPro" id="IPR012334">
    <property type="entry name" value="Pectin_lyas_fold"/>
</dbReference>
<dbReference type="GeneID" id="103330555"/>
<dbReference type="PROSITE" id="PS00502">
    <property type="entry name" value="POLYGALACTURONASE"/>
    <property type="match status" value="1"/>
</dbReference>
<keyword evidence="4" id="KW-0964">Secreted</keyword>
<evidence type="ECO:0000256" key="7">
    <source>
        <dbReference type="ARBA" id="ARBA00023316"/>
    </source>
</evidence>
<evidence type="ECO:0000256" key="8">
    <source>
        <dbReference type="PROSITE-ProRule" id="PRU10052"/>
    </source>
</evidence>
<dbReference type="Proteomes" id="UP000694861">
    <property type="component" value="Linkage group LG1"/>
</dbReference>
<evidence type="ECO:0000313" key="12">
    <source>
        <dbReference type="RefSeq" id="XP_008231375.1"/>
    </source>
</evidence>
<dbReference type="Pfam" id="PF00295">
    <property type="entry name" value="Glyco_hydro_28"/>
    <property type="match status" value="1"/>
</dbReference>
<protein>
    <submittedName>
        <fullName evidence="12">Probable polygalacturonase At3g15720</fullName>
    </submittedName>
</protein>
<reference evidence="12" key="2">
    <citation type="submission" date="2025-08" db="UniProtKB">
        <authorList>
            <consortium name="RefSeq"/>
        </authorList>
    </citation>
    <scope>IDENTIFICATION</scope>
</reference>
<evidence type="ECO:0000256" key="6">
    <source>
        <dbReference type="ARBA" id="ARBA00023295"/>
    </source>
</evidence>
<feature type="active site" evidence="8">
    <location>
        <position position="314"/>
    </location>
</feature>
<keyword evidence="11" id="KW-1185">Reference proteome</keyword>